<organism evidence="2">
    <name type="scientific">Noctiluca scintillans</name>
    <name type="common">Sea sparkle</name>
    <name type="synonym">Red tide dinoflagellate</name>
    <dbReference type="NCBI Taxonomy" id="2966"/>
    <lineage>
        <taxon>Eukaryota</taxon>
        <taxon>Sar</taxon>
        <taxon>Alveolata</taxon>
        <taxon>Dinophyceae</taxon>
        <taxon>Noctilucales</taxon>
        <taxon>Noctilucaceae</taxon>
        <taxon>Noctiluca</taxon>
    </lineage>
</organism>
<dbReference type="InterPro" id="IPR036034">
    <property type="entry name" value="PDZ_sf"/>
</dbReference>
<accession>A0A7S1F1C1</accession>
<dbReference type="PROSITE" id="PS50106">
    <property type="entry name" value="PDZ"/>
    <property type="match status" value="1"/>
</dbReference>
<evidence type="ECO:0000313" key="2">
    <source>
        <dbReference type="EMBL" id="CAD8837793.1"/>
    </source>
</evidence>
<evidence type="ECO:0000259" key="1">
    <source>
        <dbReference type="PROSITE" id="PS50106"/>
    </source>
</evidence>
<reference evidence="2" key="1">
    <citation type="submission" date="2021-01" db="EMBL/GenBank/DDBJ databases">
        <authorList>
            <person name="Corre E."/>
            <person name="Pelletier E."/>
            <person name="Niang G."/>
            <person name="Scheremetjew M."/>
            <person name="Finn R."/>
            <person name="Kale V."/>
            <person name="Holt S."/>
            <person name="Cochrane G."/>
            <person name="Meng A."/>
            <person name="Brown T."/>
            <person name="Cohen L."/>
        </authorList>
    </citation>
    <scope>NUCLEOTIDE SEQUENCE</scope>
</reference>
<protein>
    <recommendedName>
        <fullName evidence="1">PDZ domain-containing protein</fullName>
    </recommendedName>
</protein>
<name>A0A7S1F1C1_NOCSC</name>
<feature type="domain" description="PDZ" evidence="1">
    <location>
        <begin position="38"/>
        <end position="98"/>
    </location>
</feature>
<sequence>MGNSARSCCSCEDETGHIDHLEGKSAKDNRRRVPGEFVVTVDRRSGDGLGIDASPEKDGTLEIRTVQPGGLVDKWNRSHEGEPNVVRAGMRVVEVNGRFNSALHLIAACREMDVLQLTVTPAGADDDNSMRRHQ</sequence>
<dbReference type="Gene3D" id="2.30.42.10">
    <property type="match status" value="1"/>
</dbReference>
<dbReference type="AlphaFoldDB" id="A0A7S1F1C1"/>
<gene>
    <name evidence="2" type="ORF">NSCI0253_LOCUS12141</name>
</gene>
<dbReference type="EMBL" id="HBFQ01017448">
    <property type="protein sequence ID" value="CAD8837793.1"/>
    <property type="molecule type" value="Transcribed_RNA"/>
</dbReference>
<dbReference type="InterPro" id="IPR001478">
    <property type="entry name" value="PDZ"/>
</dbReference>
<proteinExistence type="predicted"/>
<dbReference type="SUPFAM" id="SSF50156">
    <property type="entry name" value="PDZ domain-like"/>
    <property type="match status" value="1"/>
</dbReference>